<organism evidence="2 3">
    <name type="scientific">Fukomys damarensis</name>
    <name type="common">Damaraland mole rat</name>
    <name type="synonym">Cryptomys damarensis</name>
    <dbReference type="NCBI Taxonomy" id="885580"/>
    <lineage>
        <taxon>Eukaryota</taxon>
        <taxon>Metazoa</taxon>
        <taxon>Chordata</taxon>
        <taxon>Craniata</taxon>
        <taxon>Vertebrata</taxon>
        <taxon>Euteleostomi</taxon>
        <taxon>Mammalia</taxon>
        <taxon>Eutheria</taxon>
        <taxon>Euarchontoglires</taxon>
        <taxon>Glires</taxon>
        <taxon>Rodentia</taxon>
        <taxon>Hystricomorpha</taxon>
        <taxon>Bathyergidae</taxon>
        <taxon>Fukomys</taxon>
    </lineage>
</organism>
<accession>A0A091DGT3</accession>
<evidence type="ECO:0000313" key="3">
    <source>
        <dbReference type="Proteomes" id="UP000028990"/>
    </source>
</evidence>
<evidence type="ECO:0000313" key="2">
    <source>
        <dbReference type="EMBL" id="KFO31344.1"/>
    </source>
</evidence>
<dbReference type="AlphaFoldDB" id="A0A091DGT3"/>
<dbReference type="EMBL" id="KN122294">
    <property type="protein sequence ID" value="KFO31344.1"/>
    <property type="molecule type" value="Genomic_DNA"/>
</dbReference>
<proteinExistence type="predicted"/>
<keyword evidence="3" id="KW-1185">Reference proteome</keyword>
<sequence length="168" mass="17806">MPIVPRACGVWPLGGAGRGERAVGLGCPLSAQKLPRKRSQRTGCEALKDAHGLRQRWQTSGKSQAALLGFVARMVFKAATDKHDPITPAVAQTGLTISAQVRGECERRCVREKRGKAGVRQEQLPGRRFALSASSRRENPLGSAGLSAPASCGALASVPLGKKQNKTK</sequence>
<feature type="region of interest" description="Disordered" evidence="1">
    <location>
        <begin position="114"/>
        <end position="151"/>
    </location>
</feature>
<reference evidence="2 3" key="1">
    <citation type="submission" date="2013-11" db="EMBL/GenBank/DDBJ databases">
        <title>The Damaraland mole rat (Fukomys damarensis) genome and evolution of African mole rats.</title>
        <authorList>
            <person name="Gladyshev V.N."/>
            <person name="Fang X."/>
        </authorList>
    </citation>
    <scope>NUCLEOTIDE SEQUENCE [LARGE SCALE GENOMIC DNA]</scope>
    <source>
        <tissue evidence="2">Liver</tissue>
    </source>
</reference>
<protein>
    <submittedName>
        <fullName evidence="2">Uncharacterized protein</fullName>
    </submittedName>
</protein>
<evidence type="ECO:0000256" key="1">
    <source>
        <dbReference type="SAM" id="MobiDB-lite"/>
    </source>
</evidence>
<name>A0A091DGT3_FUKDA</name>
<gene>
    <name evidence="2" type="ORF">H920_07274</name>
</gene>
<dbReference type="Proteomes" id="UP000028990">
    <property type="component" value="Unassembled WGS sequence"/>
</dbReference>